<evidence type="ECO:0000256" key="1">
    <source>
        <dbReference type="SAM" id="Phobius"/>
    </source>
</evidence>
<dbReference type="RefSeq" id="WP_035075382.1">
    <property type="nucleotide sequence ID" value="NZ_JMIH01000022.1"/>
</dbReference>
<dbReference type="OrthoDB" id="840371at2"/>
<reference evidence="2 3" key="1">
    <citation type="submission" date="2014-04" db="EMBL/GenBank/DDBJ databases">
        <title>Characterization and application of a salt tolerant electro-active bacterium.</title>
        <authorList>
            <person name="Yang L."/>
            <person name="Wei S."/>
            <person name="Tay Q.X.M."/>
        </authorList>
    </citation>
    <scope>NUCLEOTIDE SEQUENCE [LARGE SCALE GENOMIC DNA]</scope>
    <source>
        <strain evidence="2 3">LY1</strain>
    </source>
</reference>
<evidence type="ECO:0000313" key="3">
    <source>
        <dbReference type="Proteomes" id="UP000027821"/>
    </source>
</evidence>
<accession>A0A074L0L3</accession>
<dbReference type="AlphaFoldDB" id="A0A074L0L3"/>
<feature type="transmembrane region" description="Helical" evidence="1">
    <location>
        <begin position="68"/>
        <end position="86"/>
    </location>
</feature>
<keyword evidence="1" id="KW-0812">Transmembrane</keyword>
<gene>
    <name evidence="2" type="ORF">EL17_13770</name>
</gene>
<keyword evidence="3" id="KW-1185">Reference proteome</keyword>
<protein>
    <submittedName>
        <fullName evidence="2">Uncharacterized protein</fullName>
    </submittedName>
</protein>
<proteinExistence type="predicted"/>
<organism evidence="2 3">
    <name type="scientific">Anditalea andensis</name>
    <dbReference type="NCBI Taxonomy" id="1048983"/>
    <lineage>
        <taxon>Bacteria</taxon>
        <taxon>Pseudomonadati</taxon>
        <taxon>Bacteroidota</taxon>
        <taxon>Cytophagia</taxon>
        <taxon>Cytophagales</taxon>
        <taxon>Cytophagaceae</taxon>
        <taxon>Anditalea</taxon>
    </lineage>
</organism>
<keyword evidence="1" id="KW-0472">Membrane</keyword>
<sequence>MAERIEYLLEKYWAGESSLEEEKELKGLLNTSDQFSVEKEFFEEVGLLKDEEPARLKKPAYRSFGPEWLKMAAVFALFMAVTAIVFQYQKYQERKEEALAYAQVMEAFTLINDHMLKGTNKLEAMEEFRHLKTAQEIFELRQD</sequence>
<name>A0A074L0L3_9BACT</name>
<dbReference type="Proteomes" id="UP000027821">
    <property type="component" value="Unassembled WGS sequence"/>
</dbReference>
<evidence type="ECO:0000313" key="2">
    <source>
        <dbReference type="EMBL" id="KEO73403.1"/>
    </source>
</evidence>
<dbReference type="EMBL" id="JMIH01000022">
    <property type="protein sequence ID" value="KEO73403.1"/>
    <property type="molecule type" value="Genomic_DNA"/>
</dbReference>
<dbReference type="eggNOG" id="COG1413">
    <property type="taxonomic scope" value="Bacteria"/>
</dbReference>
<keyword evidence="1" id="KW-1133">Transmembrane helix</keyword>
<dbReference type="STRING" id="1048983.EL17_13770"/>
<comment type="caution">
    <text evidence="2">The sequence shown here is derived from an EMBL/GenBank/DDBJ whole genome shotgun (WGS) entry which is preliminary data.</text>
</comment>